<dbReference type="EMBL" id="MTYI01000126">
    <property type="protein sequence ID" value="PNP51298.1"/>
    <property type="molecule type" value="Genomic_DNA"/>
</dbReference>
<dbReference type="AlphaFoldDB" id="A0A2K0U0H4"/>
<evidence type="ECO:0000313" key="2">
    <source>
        <dbReference type="Proteomes" id="UP000236290"/>
    </source>
</evidence>
<organism evidence="1 2">
    <name type="scientific">Trichoderma harzianum</name>
    <name type="common">Hypocrea lixii</name>
    <dbReference type="NCBI Taxonomy" id="5544"/>
    <lineage>
        <taxon>Eukaryota</taxon>
        <taxon>Fungi</taxon>
        <taxon>Dikarya</taxon>
        <taxon>Ascomycota</taxon>
        <taxon>Pezizomycotina</taxon>
        <taxon>Sordariomycetes</taxon>
        <taxon>Hypocreomycetidae</taxon>
        <taxon>Hypocreales</taxon>
        <taxon>Hypocreaceae</taxon>
        <taxon>Trichoderma</taxon>
    </lineage>
</organism>
<protein>
    <submittedName>
        <fullName evidence="1">Uncharacterized protein</fullName>
    </submittedName>
</protein>
<comment type="caution">
    <text evidence="1">The sequence shown here is derived from an EMBL/GenBank/DDBJ whole genome shotgun (WGS) entry which is preliminary data.</text>
</comment>
<dbReference type="Proteomes" id="UP000236290">
    <property type="component" value="Unassembled WGS sequence"/>
</dbReference>
<accession>A0A2K0U0H4</accession>
<evidence type="ECO:0000313" key="1">
    <source>
        <dbReference type="EMBL" id="PNP51298.1"/>
    </source>
</evidence>
<sequence>MSEPGAYDVYIIDEGNDGTAFHTRNAKGKDFRRILQQTPNGSDLHLTAKIRIEDIVHGTLSDGSQGALIILGFWFATYKQRHRFKRVRLQFHFQDVKLPGKNDPRVVSLYPEGICYLYETTSTKNVTTRGEISGGIQAPVSIPIHGSVGYSIETSERAEEKYGVLFTGMSRILKEYGDDEDAAEWVLEESQDSSQRRGVPTNLQTAIVLGLPSNGPFSMTLAVSCEPDTQTQLKTKLFGRRIIEDIDPVQIHSDTQQLRAGNRPGDVLSLEGKKALDLVALKQFGFIKRETRVDATSV</sequence>
<gene>
    <name evidence="1" type="ORF">THARTR1_08055</name>
</gene>
<dbReference type="OrthoDB" id="3796612at2759"/>
<reference evidence="1 2" key="1">
    <citation type="submission" date="2017-02" db="EMBL/GenBank/DDBJ databases">
        <title>Genomes of Trichoderma spp. with biocontrol activity.</title>
        <authorList>
            <person name="Gardiner D."/>
            <person name="Kazan K."/>
            <person name="Vos C."/>
            <person name="Harvey P."/>
        </authorList>
    </citation>
    <scope>NUCLEOTIDE SEQUENCE [LARGE SCALE GENOMIC DNA]</scope>
    <source>
        <strain evidence="1 2">Tr1</strain>
    </source>
</reference>
<proteinExistence type="predicted"/>
<name>A0A2K0U0H4_TRIHA</name>